<proteinExistence type="predicted"/>
<keyword evidence="6" id="KW-1185">Reference proteome</keyword>
<keyword evidence="1 5" id="KW-0808">Transferase</keyword>
<dbReference type="InterPro" id="IPR002123">
    <property type="entry name" value="Plipid/glycerol_acylTrfase"/>
</dbReference>
<evidence type="ECO:0000256" key="1">
    <source>
        <dbReference type="ARBA" id="ARBA00022679"/>
    </source>
</evidence>
<dbReference type="AlphaFoldDB" id="A0A7W5TSA1"/>
<dbReference type="EMBL" id="JACIBT010000001">
    <property type="protein sequence ID" value="MBB3666828.1"/>
    <property type="molecule type" value="Genomic_DNA"/>
</dbReference>
<sequence length="256" mass="27459">MSTAPGTPETTAVLEGRTKGQERIRSAGGSLTRLLCRPVVTGLENVPDDGGFIVASNHLSFLDSVLIQGIFPRPVSFIAKAEYFTQPGLRGRGKKFFFESFGSVPVDRTKQSGAVEALFDLTTMIRAGYGIGIYPEGTRSRDGRLYRGKNGVGWLALATGAPVVPVGLIGTQRLQPPGRTMIRPAKFQMHIGEPLQFEHLGEKHPLPVRRQATGQIMDAIAELSGQQRVHAYNAPPSDPSPSDPSTPRDPSSGADG</sequence>
<organism evidence="5 6">
    <name type="scientific">Garicola koreensis</name>
    <dbReference type="NCBI Taxonomy" id="1262554"/>
    <lineage>
        <taxon>Bacteria</taxon>
        <taxon>Bacillati</taxon>
        <taxon>Actinomycetota</taxon>
        <taxon>Actinomycetes</taxon>
        <taxon>Micrococcales</taxon>
        <taxon>Micrococcaceae</taxon>
        <taxon>Garicola</taxon>
    </lineage>
</organism>
<feature type="region of interest" description="Disordered" evidence="3">
    <location>
        <begin position="1"/>
        <end position="21"/>
    </location>
</feature>
<protein>
    <submittedName>
        <fullName evidence="5">1-acyl-sn-glycerol-3-phosphate acyltransferase</fullName>
        <ecNumber evidence="5">2.3.1.51</ecNumber>
    </submittedName>
</protein>
<evidence type="ECO:0000256" key="3">
    <source>
        <dbReference type="SAM" id="MobiDB-lite"/>
    </source>
</evidence>
<evidence type="ECO:0000313" key="6">
    <source>
        <dbReference type="Proteomes" id="UP000547528"/>
    </source>
</evidence>
<feature type="domain" description="Phospholipid/glycerol acyltransferase" evidence="4">
    <location>
        <begin position="52"/>
        <end position="171"/>
    </location>
</feature>
<evidence type="ECO:0000259" key="4">
    <source>
        <dbReference type="SMART" id="SM00563"/>
    </source>
</evidence>
<reference evidence="5 6" key="1">
    <citation type="submission" date="2020-08" db="EMBL/GenBank/DDBJ databases">
        <title>Sequencing the genomes of 1000 actinobacteria strains.</title>
        <authorList>
            <person name="Klenk H.-P."/>
        </authorList>
    </citation>
    <scope>NUCLEOTIDE SEQUENCE [LARGE SCALE GENOMIC DNA]</scope>
    <source>
        <strain evidence="5 6">DSM 28238</strain>
    </source>
</reference>
<evidence type="ECO:0000313" key="5">
    <source>
        <dbReference type="EMBL" id="MBB3666828.1"/>
    </source>
</evidence>
<dbReference type="PANTHER" id="PTHR10434:SF11">
    <property type="entry name" value="1-ACYL-SN-GLYCEROL-3-PHOSPHATE ACYLTRANSFERASE"/>
    <property type="match status" value="1"/>
</dbReference>
<dbReference type="GO" id="GO:0006654">
    <property type="term" value="P:phosphatidic acid biosynthetic process"/>
    <property type="evidence" value="ECO:0007669"/>
    <property type="project" value="TreeGrafter"/>
</dbReference>
<evidence type="ECO:0000256" key="2">
    <source>
        <dbReference type="ARBA" id="ARBA00023315"/>
    </source>
</evidence>
<dbReference type="PANTHER" id="PTHR10434">
    <property type="entry name" value="1-ACYL-SN-GLYCEROL-3-PHOSPHATE ACYLTRANSFERASE"/>
    <property type="match status" value="1"/>
</dbReference>
<dbReference type="Proteomes" id="UP000547528">
    <property type="component" value="Unassembled WGS sequence"/>
</dbReference>
<keyword evidence="2 5" id="KW-0012">Acyltransferase</keyword>
<name>A0A7W5TSA1_9MICC</name>
<dbReference type="SUPFAM" id="SSF69593">
    <property type="entry name" value="Glycerol-3-phosphate (1)-acyltransferase"/>
    <property type="match status" value="1"/>
</dbReference>
<feature type="compositionally biased region" description="Low complexity" evidence="3">
    <location>
        <begin position="245"/>
        <end position="256"/>
    </location>
</feature>
<dbReference type="EC" id="2.3.1.51" evidence="5"/>
<dbReference type="SMART" id="SM00563">
    <property type="entry name" value="PlsC"/>
    <property type="match status" value="1"/>
</dbReference>
<dbReference type="GO" id="GO:0005886">
    <property type="term" value="C:plasma membrane"/>
    <property type="evidence" value="ECO:0007669"/>
    <property type="project" value="TreeGrafter"/>
</dbReference>
<feature type="region of interest" description="Disordered" evidence="3">
    <location>
        <begin position="225"/>
        <end position="256"/>
    </location>
</feature>
<feature type="compositionally biased region" description="Polar residues" evidence="3">
    <location>
        <begin position="1"/>
        <end position="10"/>
    </location>
</feature>
<dbReference type="CDD" id="cd07989">
    <property type="entry name" value="LPLAT_AGPAT-like"/>
    <property type="match status" value="1"/>
</dbReference>
<comment type="caution">
    <text evidence="5">The sequence shown here is derived from an EMBL/GenBank/DDBJ whole genome shotgun (WGS) entry which is preliminary data.</text>
</comment>
<gene>
    <name evidence="5" type="ORF">FHX47_000421</name>
</gene>
<accession>A0A7W5TSA1</accession>
<dbReference type="Pfam" id="PF01553">
    <property type="entry name" value="Acyltransferase"/>
    <property type="match status" value="1"/>
</dbReference>
<dbReference type="GO" id="GO:0003841">
    <property type="term" value="F:1-acylglycerol-3-phosphate O-acyltransferase activity"/>
    <property type="evidence" value="ECO:0007669"/>
    <property type="project" value="UniProtKB-EC"/>
</dbReference>